<keyword evidence="3 12" id="KW-0575">Peroxidase</keyword>
<keyword evidence="2" id="KW-0813">Transport</keyword>
<dbReference type="Pfam" id="PF14376">
    <property type="entry name" value="Haem_bd"/>
    <property type="match status" value="1"/>
</dbReference>
<evidence type="ECO:0000313" key="12">
    <source>
        <dbReference type="EMBL" id="QKJ59247.1"/>
    </source>
</evidence>
<dbReference type="InterPro" id="IPR025992">
    <property type="entry name" value="Haem-bd"/>
</dbReference>
<evidence type="ECO:0000256" key="7">
    <source>
        <dbReference type="ARBA" id="ARBA00023002"/>
    </source>
</evidence>
<dbReference type="Proteomes" id="UP000503464">
    <property type="component" value="Chromosome"/>
</dbReference>
<dbReference type="InterPro" id="IPR036909">
    <property type="entry name" value="Cyt_c-like_dom_sf"/>
</dbReference>
<evidence type="ECO:0000256" key="1">
    <source>
        <dbReference type="ARBA" id="ARBA00004196"/>
    </source>
</evidence>
<evidence type="ECO:0000256" key="5">
    <source>
        <dbReference type="ARBA" id="ARBA00022723"/>
    </source>
</evidence>
<proteinExistence type="predicted"/>
<feature type="domain" description="Cytochrome c" evidence="11">
    <location>
        <begin position="175"/>
        <end position="307"/>
    </location>
</feature>
<keyword evidence="10" id="KW-0812">Transmembrane</keyword>
<accession>A0AAE7JTN5</accession>
<evidence type="ECO:0000256" key="9">
    <source>
        <dbReference type="PROSITE-ProRule" id="PRU00433"/>
    </source>
</evidence>
<organism evidence="12 13">
    <name type="scientific">Serratia fonticola</name>
    <dbReference type="NCBI Taxonomy" id="47917"/>
    <lineage>
        <taxon>Bacteria</taxon>
        <taxon>Pseudomonadati</taxon>
        <taxon>Pseudomonadota</taxon>
        <taxon>Gammaproteobacteria</taxon>
        <taxon>Enterobacterales</taxon>
        <taxon>Yersiniaceae</taxon>
        <taxon>Serratia</taxon>
    </lineage>
</organism>
<evidence type="ECO:0000256" key="8">
    <source>
        <dbReference type="ARBA" id="ARBA00023004"/>
    </source>
</evidence>
<evidence type="ECO:0000259" key="11">
    <source>
        <dbReference type="PROSITE" id="PS51007"/>
    </source>
</evidence>
<dbReference type="GO" id="GO:0004130">
    <property type="term" value="F:cytochrome-c peroxidase activity"/>
    <property type="evidence" value="ECO:0007669"/>
    <property type="project" value="TreeGrafter"/>
</dbReference>
<keyword evidence="4 9" id="KW-0349">Heme</keyword>
<dbReference type="SMART" id="SM01235">
    <property type="entry name" value="Haem_bd"/>
    <property type="match status" value="1"/>
</dbReference>
<dbReference type="GO" id="GO:0009055">
    <property type="term" value="F:electron transfer activity"/>
    <property type="evidence" value="ECO:0007669"/>
    <property type="project" value="InterPro"/>
</dbReference>
<evidence type="ECO:0000256" key="2">
    <source>
        <dbReference type="ARBA" id="ARBA00022448"/>
    </source>
</evidence>
<dbReference type="PANTHER" id="PTHR30600:SF7">
    <property type="entry name" value="CYTOCHROME C PEROXIDASE-RELATED"/>
    <property type="match status" value="1"/>
</dbReference>
<keyword evidence="8 9" id="KW-0408">Iron</keyword>
<evidence type="ECO:0000313" key="13">
    <source>
        <dbReference type="Proteomes" id="UP000503464"/>
    </source>
</evidence>
<reference evidence="13" key="1">
    <citation type="submission" date="2020-03" db="EMBL/GenBank/DDBJ databases">
        <title>Genome sequences of seven Enterobacteriaceae strains isolated from Canadian wastewater treatment facilities.</title>
        <authorList>
            <person name="Huang H."/>
            <person name="Chmara J.T."/>
            <person name="Duceppe M.-O."/>
        </authorList>
    </citation>
    <scope>NUCLEOTIDE SEQUENCE [LARGE SCALE GENOMIC DNA]</scope>
    <source>
        <strain evidence="13">Biosolid 3</strain>
    </source>
</reference>
<dbReference type="InterPro" id="IPR004852">
    <property type="entry name" value="Di-haem_cyt_c_peroxidsae"/>
</dbReference>
<dbReference type="FunFam" id="1.10.760.10:FF:000004">
    <property type="entry name" value="Cytochrome c peroxidase"/>
    <property type="match status" value="1"/>
</dbReference>
<dbReference type="GO" id="GO:0046872">
    <property type="term" value="F:metal ion binding"/>
    <property type="evidence" value="ECO:0007669"/>
    <property type="project" value="UniProtKB-KW"/>
</dbReference>
<gene>
    <name evidence="12" type="ORF">G9399_13945</name>
</gene>
<keyword evidence="10" id="KW-0472">Membrane</keyword>
<keyword evidence="10" id="KW-1133">Transmembrane helix</keyword>
<protein>
    <submittedName>
        <fullName evidence="12">Cytochrome-c peroxidase</fullName>
    </submittedName>
</protein>
<dbReference type="AlphaFoldDB" id="A0AAE7JTN5"/>
<dbReference type="EMBL" id="CP054160">
    <property type="protein sequence ID" value="QKJ59247.1"/>
    <property type="molecule type" value="Genomic_DNA"/>
</dbReference>
<keyword evidence="7" id="KW-0560">Oxidoreductase</keyword>
<dbReference type="PANTHER" id="PTHR30600">
    <property type="entry name" value="CYTOCHROME C PEROXIDASE-RELATED"/>
    <property type="match status" value="1"/>
</dbReference>
<dbReference type="GO" id="GO:0020037">
    <property type="term" value="F:heme binding"/>
    <property type="evidence" value="ECO:0007669"/>
    <property type="project" value="InterPro"/>
</dbReference>
<evidence type="ECO:0000256" key="6">
    <source>
        <dbReference type="ARBA" id="ARBA00022982"/>
    </source>
</evidence>
<sequence length="457" mass="50150">MIKKIILGCAVTAVVGYLGTVGYVYHYDQQRNPVVASNQIDTLLTRNGCDYCHSNSAKLPFYAELPIAKQIMAQDILSGNQHFNLDATRTALQQKTAVPEVDLAKLEAVLQNQEMPPPMYKMVHWAGNVSDGDRNELLSWVRQQREQFYTLPDTPAELRGAALQPVPTSLPTDPQKVALGFRLFHDPRLSKDNSISCAHCHKLGEGGVDGRVSSLGVGDQVGPINAPTVFNAAFNMAQFWDGRAADLQAQAGGPPMNPIEMASESWDEIIAKLDQDALLKADFRRVYANGFTGDNITDAIAEFEKTLITPDSPFDRYLKGDNDALTAQQKHGYQLFQQNKCGTCHTGVNLGGQSYEVMGLKADYFAARGNPTEADLGRYNVTKNDNDRHRFKTPTLRNIAQTAPYFHDGNVASLQQAVKDMLTYQVGVDLPESDIKDLVALLEGMSGKYQPATPPGG</sequence>
<feature type="domain" description="Cytochrome c" evidence="11">
    <location>
        <begin position="327"/>
        <end position="446"/>
    </location>
</feature>
<dbReference type="Gene3D" id="1.10.760.10">
    <property type="entry name" value="Cytochrome c-like domain"/>
    <property type="match status" value="2"/>
</dbReference>
<comment type="subcellular location">
    <subcellularLocation>
        <location evidence="1">Cell envelope</location>
    </subcellularLocation>
</comment>
<dbReference type="PROSITE" id="PS51007">
    <property type="entry name" value="CYTC"/>
    <property type="match status" value="2"/>
</dbReference>
<evidence type="ECO:0000256" key="4">
    <source>
        <dbReference type="ARBA" id="ARBA00022617"/>
    </source>
</evidence>
<dbReference type="InterPro" id="IPR009056">
    <property type="entry name" value="Cyt_c-like_dom"/>
</dbReference>
<dbReference type="GO" id="GO:0030313">
    <property type="term" value="C:cell envelope"/>
    <property type="evidence" value="ECO:0007669"/>
    <property type="project" value="UniProtKB-SubCell"/>
</dbReference>
<keyword evidence="6" id="KW-0249">Electron transport</keyword>
<name>A0AAE7JTN5_SERFO</name>
<evidence type="ECO:0000256" key="3">
    <source>
        <dbReference type="ARBA" id="ARBA00022559"/>
    </source>
</evidence>
<dbReference type="SUPFAM" id="SSF46626">
    <property type="entry name" value="Cytochrome c"/>
    <property type="match status" value="2"/>
</dbReference>
<evidence type="ECO:0000256" key="10">
    <source>
        <dbReference type="SAM" id="Phobius"/>
    </source>
</evidence>
<dbReference type="Pfam" id="PF03150">
    <property type="entry name" value="CCP_MauG"/>
    <property type="match status" value="1"/>
</dbReference>
<dbReference type="InterPro" id="IPR051395">
    <property type="entry name" value="Cytochrome_c_Peroxidase/MauG"/>
</dbReference>
<keyword evidence="5 9" id="KW-0479">Metal-binding</keyword>
<feature type="transmembrane region" description="Helical" evidence="10">
    <location>
        <begin position="5"/>
        <end position="25"/>
    </location>
</feature>